<comment type="pathway">
    <text evidence="5">Amino-acid biosynthesis.</text>
</comment>
<dbReference type="CDD" id="cd01577">
    <property type="entry name" value="IPMI_Swivel"/>
    <property type="match status" value="1"/>
</dbReference>
<comment type="subunit">
    <text evidence="2">Heterodimer of LeuC and LeuD.</text>
</comment>
<dbReference type="Proteomes" id="UP001174909">
    <property type="component" value="Unassembled WGS sequence"/>
</dbReference>
<protein>
    <submittedName>
        <fullName evidence="7">3-isopropylmalate dehydratase small subunit</fullName>
    </submittedName>
</protein>
<comment type="similarity">
    <text evidence="1">Belongs to the LeuD family. LeuD type 1 subfamily.</text>
</comment>
<dbReference type="PANTHER" id="PTHR43345">
    <property type="entry name" value="3-ISOPROPYLMALATE DEHYDRATASE SMALL SUBUNIT 2-RELATED-RELATED"/>
    <property type="match status" value="1"/>
</dbReference>
<comment type="caution">
    <text evidence="7">The sequence shown here is derived from an EMBL/GenBank/DDBJ whole genome shotgun (WGS) entry which is preliminary data.</text>
</comment>
<gene>
    <name evidence="7" type="ORF">GBAR_LOCUS23785</name>
</gene>
<proteinExistence type="inferred from homology"/>
<feature type="domain" description="Aconitase A/isopropylmalate dehydratase small subunit swivel" evidence="6">
    <location>
        <begin position="14"/>
        <end position="118"/>
    </location>
</feature>
<dbReference type="GO" id="GO:0008652">
    <property type="term" value="P:amino acid biosynthetic process"/>
    <property type="evidence" value="ECO:0007669"/>
    <property type="project" value="UniProtKB-KW"/>
</dbReference>
<dbReference type="SUPFAM" id="SSF52016">
    <property type="entry name" value="LeuD/IlvD-like"/>
    <property type="match status" value="1"/>
</dbReference>
<dbReference type="InterPro" id="IPR000573">
    <property type="entry name" value="AconitaseA/IPMdHydase_ssu_swvl"/>
</dbReference>
<dbReference type="EMBL" id="CASHTH010003289">
    <property type="protein sequence ID" value="CAI8042884.1"/>
    <property type="molecule type" value="Genomic_DNA"/>
</dbReference>
<dbReference type="Gene3D" id="3.20.19.10">
    <property type="entry name" value="Aconitase, domain 4"/>
    <property type="match status" value="1"/>
</dbReference>
<dbReference type="InterPro" id="IPR033940">
    <property type="entry name" value="IPMI_Swivel"/>
</dbReference>
<keyword evidence="8" id="KW-1185">Reference proteome</keyword>
<dbReference type="InterPro" id="IPR015928">
    <property type="entry name" value="Aconitase/3IPM_dehydase_swvl"/>
</dbReference>
<reference evidence="7" key="1">
    <citation type="submission" date="2023-03" db="EMBL/GenBank/DDBJ databases">
        <authorList>
            <person name="Steffen K."/>
            <person name="Cardenas P."/>
        </authorList>
    </citation>
    <scope>NUCLEOTIDE SEQUENCE</scope>
</reference>
<evidence type="ECO:0000256" key="2">
    <source>
        <dbReference type="ARBA" id="ARBA00011271"/>
    </source>
</evidence>
<dbReference type="Pfam" id="PF00694">
    <property type="entry name" value="Aconitase_C"/>
    <property type="match status" value="1"/>
</dbReference>
<evidence type="ECO:0000259" key="6">
    <source>
        <dbReference type="Pfam" id="PF00694"/>
    </source>
</evidence>
<dbReference type="PANTHER" id="PTHR43345:SF5">
    <property type="entry name" value="3-ISOPROPYLMALATE DEHYDRATASE SMALL SUBUNIT"/>
    <property type="match status" value="1"/>
</dbReference>
<sequence>MSATDDGDRRIDRIEGTAIPLRGNNIDTDRIIPARFLKSITFEGLGAHAFEDDRRSMPDHPFANPAYASASILIVNENFGSGSSREHAPQALKRRGIGACVGQSFSEIFLGNATTIGLPCATAAAGDIEFLIAAAERDPEAGMVLNIETLSIARPAARCRSACPPASANRC</sequence>
<organism evidence="7 8">
    <name type="scientific">Geodia barretti</name>
    <name type="common">Barrett's horny sponge</name>
    <dbReference type="NCBI Taxonomy" id="519541"/>
    <lineage>
        <taxon>Eukaryota</taxon>
        <taxon>Metazoa</taxon>
        <taxon>Porifera</taxon>
        <taxon>Demospongiae</taxon>
        <taxon>Heteroscleromorpha</taxon>
        <taxon>Tetractinellida</taxon>
        <taxon>Astrophorina</taxon>
        <taxon>Geodiidae</taxon>
        <taxon>Geodia</taxon>
    </lineage>
</organism>
<dbReference type="GO" id="GO:0016829">
    <property type="term" value="F:lyase activity"/>
    <property type="evidence" value="ECO:0007669"/>
    <property type="project" value="UniProtKB-KW"/>
</dbReference>
<dbReference type="AlphaFoldDB" id="A0AA35T7U5"/>
<keyword evidence="3" id="KW-0028">Amino-acid biosynthesis</keyword>
<keyword evidence="4" id="KW-0456">Lyase</keyword>
<evidence type="ECO:0000256" key="4">
    <source>
        <dbReference type="ARBA" id="ARBA00023239"/>
    </source>
</evidence>
<evidence type="ECO:0000313" key="8">
    <source>
        <dbReference type="Proteomes" id="UP001174909"/>
    </source>
</evidence>
<evidence type="ECO:0000256" key="5">
    <source>
        <dbReference type="ARBA" id="ARBA00029440"/>
    </source>
</evidence>
<evidence type="ECO:0000256" key="1">
    <source>
        <dbReference type="ARBA" id="ARBA00009845"/>
    </source>
</evidence>
<accession>A0AA35T7U5</accession>
<dbReference type="InterPro" id="IPR050075">
    <property type="entry name" value="LeuD"/>
</dbReference>
<name>A0AA35T7U5_GEOBA</name>
<evidence type="ECO:0000256" key="3">
    <source>
        <dbReference type="ARBA" id="ARBA00022605"/>
    </source>
</evidence>
<evidence type="ECO:0000313" key="7">
    <source>
        <dbReference type="EMBL" id="CAI8042884.1"/>
    </source>
</evidence>